<feature type="region of interest" description="Disordered" evidence="2">
    <location>
        <begin position="36"/>
        <end position="79"/>
    </location>
</feature>
<dbReference type="EMBL" id="SPNW01000003">
    <property type="protein sequence ID" value="TIA93164.1"/>
    <property type="molecule type" value="Genomic_DNA"/>
</dbReference>
<feature type="compositionally biased region" description="Basic and acidic residues" evidence="2">
    <location>
        <begin position="36"/>
        <end position="71"/>
    </location>
</feature>
<dbReference type="Pfam" id="PF00096">
    <property type="entry name" value="zf-C2H2"/>
    <property type="match status" value="1"/>
</dbReference>
<dbReference type="AlphaFoldDB" id="A0A4T0FZ83"/>
<name>A0A4T0FZ83_9BASI</name>
<feature type="compositionally biased region" description="Low complexity" evidence="2">
    <location>
        <begin position="242"/>
        <end position="256"/>
    </location>
</feature>
<dbReference type="OrthoDB" id="8922241at2759"/>
<keyword evidence="1" id="KW-0863">Zinc-finger</keyword>
<organism evidence="4 5">
    <name type="scientific">Wallemia hederae</name>
    <dbReference type="NCBI Taxonomy" id="1540922"/>
    <lineage>
        <taxon>Eukaryota</taxon>
        <taxon>Fungi</taxon>
        <taxon>Dikarya</taxon>
        <taxon>Basidiomycota</taxon>
        <taxon>Wallemiomycotina</taxon>
        <taxon>Wallemiomycetes</taxon>
        <taxon>Wallemiales</taxon>
        <taxon>Wallemiaceae</taxon>
        <taxon>Wallemia</taxon>
    </lineage>
</organism>
<feature type="domain" description="C2H2-type" evidence="3">
    <location>
        <begin position="417"/>
        <end position="449"/>
    </location>
</feature>
<keyword evidence="1" id="KW-0479">Metal-binding</keyword>
<evidence type="ECO:0000313" key="5">
    <source>
        <dbReference type="Proteomes" id="UP000310189"/>
    </source>
</evidence>
<evidence type="ECO:0000256" key="1">
    <source>
        <dbReference type="PROSITE-ProRule" id="PRU00042"/>
    </source>
</evidence>
<reference evidence="4 5" key="1">
    <citation type="submission" date="2019-03" db="EMBL/GenBank/DDBJ databases">
        <title>Sequencing 23 genomes of Wallemia ichthyophaga.</title>
        <authorList>
            <person name="Gostincar C."/>
        </authorList>
    </citation>
    <scope>NUCLEOTIDE SEQUENCE [LARGE SCALE GENOMIC DNA]</scope>
    <source>
        <strain evidence="4 5">EXF-5753</strain>
    </source>
</reference>
<sequence>MTNPLDEFERFSYNAGEDDLKSDFQLIDDPIWSFREKKPADNADVEELRKEEDRKAAALDNLDKSPLERSNDVQQQQQQHLSNLFSQNWNTLQTVSPQQVSLDWTPTQSTADFPKTSKSTSSPATAALANFNEPKTESYESLFQPRRISEQRRRCDYLDVIANSHTQTADLRAFNSSSSSSDEETNFPSVQPTQPLPQHQQPPATMKPPSPPGNNKDIANTHKRTHAETHSHPHTQSQAHPQTSTSSHSRSQSNTQAQKQTQKGNKKKDDNFSPASSPGYQSSEDEYDDSYGAQPIRQRRRQTTSGSTNKPIRNPKLTLEQIDTKHIPYPFELTDDGLVKCVYTSPVAPYKRCKTSFQRPYDLARHMETIHSRDEAQLVKSGKITPAQITIPGLAKDLEEAEKDPKKAEKLVAVQVYKCDGDEGCGYVFSRKDALIRHRRIRGHGVPKQS</sequence>
<dbReference type="GO" id="GO:0008270">
    <property type="term" value="F:zinc ion binding"/>
    <property type="evidence" value="ECO:0007669"/>
    <property type="project" value="UniProtKB-KW"/>
</dbReference>
<accession>A0A4T0FZ83</accession>
<proteinExistence type="predicted"/>
<dbReference type="Proteomes" id="UP000310189">
    <property type="component" value="Unassembled WGS sequence"/>
</dbReference>
<feature type="compositionally biased region" description="Low complexity" evidence="2">
    <location>
        <begin position="191"/>
        <end position="203"/>
    </location>
</feature>
<evidence type="ECO:0000256" key="2">
    <source>
        <dbReference type="SAM" id="MobiDB-lite"/>
    </source>
</evidence>
<keyword evidence="1" id="KW-0862">Zinc</keyword>
<dbReference type="SMART" id="SM00355">
    <property type="entry name" value="ZnF_C2H2"/>
    <property type="match status" value="2"/>
</dbReference>
<comment type="caution">
    <text evidence="4">The sequence shown here is derived from an EMBL/GenBank/DDBJ whole genome shotgun (WGS) entry which is preliminary data.</text>
</comment>
<dbReference type="InterPro" id="IPR013087">
    <property type="entry name" value="Znf_C2H2_type"/>
</dbReference>
<feature type="compositionally biased region" description="Polar residues" evidence="2">
    <location>
        <begin position="273"/>
        <end position="282"/>
    </location>
</feature>
<evidence type="ECO:0000313" key="4">
    <source>
        <dbReference type="EMBL" id="TIA93164.1"/>
    </source>
</evidence>
<dbReference type="PROSITE" id="PS50157">
    <property type="entry name" value="ZINC_FINGER_C2H2_2"/>
    <property type="match status" value="1"/>
</dbReference>
<keyword evidence="5" id="KW-1185">Reference proteome</keyword>
<protein>
    <recommendedName>
        <fullName evidence="3">C2H2-type domain-containing protein</fullName>
    </recommendedName>
</protein>
<evidence type="ECO:0000259" key="3">
    <source>
        <dbReference type="PROSITE" id="PS50157"/>
    </source>
</evidence>
<dbReference type="Gene3D" id="3.30.160.60">
    <property type="entry name" value="Classic Zinc Finger"/>
    <property type="match status" value="1"/>
</dbReference>
<feature type="region of interest" description="Disordered" evidence="2">
    <location>
        <begin position="174"/>
        <end position="317"/>
    </location>
</feature>
<gene>
    <name evidence="4" type="ORF">E3P99_00306</name>
</gene>